<dbReference type="Pfam" id="PF02687">
    <property type="entry name" value="FtsX"/>
    <property type="match status" value="2"/>
</dbReference>
<feature type="transmembrane region" description="Helical" evidence="7">
    <location>
        <begin position="440"/>
        <end position="460"/>
    </location>
</feature>
<keyword evidence="4 7" id="KW-1133">Transmembrane helix</keyword>
<protein>
    <submittedName>
        <fullName evidence="9">ABC transporter permease</fullName>
    </submittedName>
</protein>
<comment type="subcellular location">
    <subcellularLocation>
        <location evidence="1">Cell membrane</location>
        <topology evidence="1">Multi-pass membrane protein</topology>
    </subcellularLocation>
</comment>
<evidence type="ECO:0000256" key="4">
    <source>
        <dbReference type="ARBA" id="ARBA00022989"/>
    </source>
</evidence>
<keyword evidence="10" id="KW-1185">Reference proteome</keyword>
<keyword evidence="2" id="KW-1003">Cell membrane</keyword>
<gene>
    <name evidence="9" type="ORF">ACFPZ3_19730</name>
</gene>
<comment type="similarity">
    <text evidence="6">Belongs to the ABC-4 integral membrane protein family.</text>
</comment>
<feature type="transmembrane region" description="Helical" evidence="7">
    <location>
        <begin position="681"/>
        <end position="709"/>
    </location>
</feature>
<dbReference type="EMBL" id="JBHSPA010000023">
    <property type="protein sequence ID" value="MFC5826103.1"/>
    <property type="molecule type" value="Genomic_DNA"/>
</dbReference>
<evidence type="ECO:0000256" key="6">
    <source>
        <dbReference type="ARBA" id="ARBA00038076"/>
    </source>
</evidence>
<evidence type="ECO:0000256" key="1">
    <source>
        <dbReference type="ARBA" id="ARBA00004651"/>
    </source>
</evidence>
<evidence type="ECO:0000256" key="7">
    <source>
        <dbReference type="SAM" id="Phobius"/>
    </source>
</evidence>
<evidence type="ECO:0000256" key="2">
    <source>
        <dbReference type="ARBA" id="ARBA00022475"/>
    </source>
</evidence>
<proteinExistence type="inferred from homology"/>
<comment type="caution">
    <text evidence="9">The sequence shown here is derived from an EMBL/GenBank/DDBJ whole genome shotgun (WGS) entry which is preliminary data.</text>
</comment>
<dbReference type="Proteomes" id="UP001596058">
    <property type="component" value="Unassembled WGS sequence"/>
</dbReference>
<feature type="transmembrane region" description="Helical" evidence="7">
    <location>
        <begin position="266"/>
        <end position="294"/>
    </location>
</feature>
<sequence>MSGLLRVKLLRDLRASWSRFVLMVVAIAVSLTVFGGMLSAWAAIGRETSGAYMSTEPASATIVLDQGITPERMRTVTAAARTRPGVLEATGRTQFEGAVEVGGKALDIPLQVFVAAADDPMRMVRFDVGQEGSWPPSPGEILLGGDSLALLGVVAGDSVTVRGPDGRPLPLRVAGTVYDPSLAPSPQEQRGRGYLSATSVGQPVLLDQVKLQIAGPGGREPSRDRDAVVAAATGIGDWLRREQGLTVAEIQVPEPYAHPHQWQSDVLLLSLMAGGAAALLLSTILVANMLNTLFTQQIPQIGIMKAIGARSGAIGRLYLVMTLLVAAVATLIALAPAVVIGRGFLGTLLAMLGIQPAGLAAPWWAYAVILAAGLGLPPLMALPPLVRASRTTVRVAIDHRGTGSGASSTGGILARLSRMPRLDRGLLMALRNTVRRPARFWLSVGLLATAGAVFVSGMSLEAGADAISQEQAARRTWDVDVRLSGPATAGTVIDAVRRVPGVTRVEGLDAEPVGLAGPLGFPVTRTYPDQGHGRITLTALARDATTYPSPTILEGRWLYPGETGAVVISQTTRKNTVPSLAAGDNVRLFVGGRSTSWRVAGVVEERGGTSVYVTAEGLAAATGRPQEVNQLQVFTSGHDEATRDAVAAAVGRAVTAAGFTVKSAASISRGQAVDAGHMGPLLLVLLGIAVPLGVLGVIGLASTMGANVLDRTREFGIMHAIGARPRAVRRVVVAEGVFLALAGCVAAIVPALVLTWLMGAGLGNLFMSAPLPYRISAPAAGIWLLLAVLGAVLATEAAATRASRITVREALAYL</sequence>
<feature type="transmembrane region" description="Helical" evidence="7">
    <location>
        <begin position="315"/>
        <end position="341"/>
    </location>
</feature>
<evidence type="ECO:0000256" key="3">
    <source>
        <dbReference type="ARBA" id="ARBA00022692"/>
    </source>
</evidence>
<keyword evidence="5 7" id="KW-0472">Membrane</keyword>
<feature type="transmembrane region" description="Helical" evidence="7">
    <location>
        <begin position="361"/>
        <end position="382"/>
    </location>
</feature>
<dbReference type="InterPro" id="IPR003838">
    <property type="entry name" value="ABC3_permease_C"/>
</dbReference>
<dbReference type="InterPro" id="IPR050250">
    <property type="entry name" value="Macrolide_Exporter_MacB"/>
</dbReference>
<dbReference type="RefSeq" id="WP_379515609.1">
    <property type="nucleotide sequence ID" value="NZ_JBHSPA010000023.1"/>
</dbReference>
<feature type="domain" description="ABC3 transporter permease C-terminal" evidence="8">
    <location>
        <begin position="276"/>
        <end position="392"/>
    </location>
</feature>
<organism evidence="9 10">
    <name type="scientific">Nonomuraea insulae</name>
    <dbReference type="NCBI Taxonomy" id="1616787"/>
    <lineage>
        <taxon>Bacteria</taxon>
        <taxon>Bacillati</taxon>
        <taxon>Actinomycetota</taxon>
        <taxon>Actinomycetes</taxon>
        <taxon>Streptosporangiales</taxon>
        <taxon>Streptosporangiaceae</taxon>
        <taxon>Nonomuraea</taxon>
    </lineage>
</organism>
<dbReference type="PANTHER" id="PTHR30572:SF4">
    <property type="entry name" value="ABC TRANSPORTER PERMEASE YTRF"/>
    <property type="match status" value="1"/>
</dbReference>
<feature type="transmembrane region" description="Helical" evidence="7">
    <location>
        <begin position="730"/>
        <end position="757"/>
    </location>
</feature>
<evidence type="ECO:0000313" key="10">
    <source>
        <dbReference type="Proteomes" id="UP001596058"/>
    </source>
</evidence>
<name>A0ABW1CMK9_9ACTN</name>
<keyword evidence="3 7" id="KW-0812">Transmembrane</keyword>
<feature type="domain" description="ABC3 transporter permease C-terminal" evidence="8">
    <location>
        <begin position="693"/>
        <end position="804"/>
    </location>
</feature>
<evidence type="ECO:0000313" key="9">
    <source>
        <dbReference type="EMBL" id="MFC5826103.1"/>
    </source>
</evidence>
<feature type="transmembrane region" description="Helical" evidence="7">
    <location>
        <begin position="777"/>
        <end position="799"/>
    </location>
</feature>
<evidence type="ECO:0000259" key="8">
    <source>
        <dbReference type="Pfam" id="PF02687"/>
    </source>
</evidence>
<evidence type="ECO:0000256" key="5">
    <source>
        <dbReference type="ARBA" id="ARBA00023136"/>
    </source>
</evidence>
<feature type="transmembrane region" description="Helical" evidence="7">
    <location>
        <begin position="20"/>
        <end position="44"/>
    </location>
</feature>
<accession>A0ABW1CMK9</accession>
<reference evidence="10" key="1">
    <citation type="journal article" date="2019" name="Int. J. Syst. Evol. Microbiol.">
        <title>The Global Catalogue of Microorganisms (GCM) 10K type strain sequencing project: providing services to taxonomists for standard genome sequencing and annotation.</title>
        <authorList>
            <consortium name="The Broad Institute Genomics Platform"/>
            <consortium name="The Broad Institute Genome Sequencing Center for Infectious Disease"/>
            <person name="Wu L."/>
            <person name="Ma J."/>
        </authorList>
    </citation>
    <scope>NUCLEOTIDE SEQUENCE [LARGE SCALE GENOMIC DNA]</scope>
    <source>
        <strain evidence="10">CCUG 53903</strain>
    </source>
</reference>
<dbReference type="PANTHER" id="PTHR30572">
    <property type="entry name" value="MEMBRANE COMPONENT OF TRANSPORTER-RELATED"/>
    <property type="match status" value="1"/>
</dbReference>